<dbReference type="InterPro" id="IPR029063">
    <property type="entry name" value="SAM-dependent_MTases_sf"/>
</dbReference>
<dbReference type="KEGG" id="aswu:HUW51_03570"/>
<evidence type="ECO:0000259" key="1">
    <source>
        <dbReference type="Pfam" id="PF18096"/>
    </source>
</evidence>
<dbReference type="PANTHER" id="PTHR14741:SF32">
    <property type="entry name" value="TRIMETHYLGUANOSINE SYNTHASE"/>
    <property type="match status" value="1"/>
</dbReference>
<dbReference type="AlphaFoldDB" id="A0A7G7G3V8"/>
<dbReference type="Pfam" id="PF22013">
    <property type="entry name" value="PG_1098_Fer"/>
    <property type="match status" value="1"/>
</dbReference>
<dbReference type="Proteomes" id="UP000515237">
    <property type="component" value="Chromosome"/>
</dbReference>
<dbReference type="GO" id="GO:0036261">
    <property type="term" value="P:7-methylguanosine cap hypermethylation"/>
    <property type="evidence" value="ECO:0007669"/>
    <property type="project" value="InterPro"/>
</dbReference>
<dbReference type="SUPFAM" id="SSF53335">
    <property type="entry name" value="S-adenosyl-L-methionine-dependent methyltransferases"/>
    <property type="match status" value="1"/>
</dbReference>
<dbReference type="GO" id="GO:0008168">
    <property type="term" value="F:methyltransferase activity"/>
    <property type="evidence" value="ECO:0007669"/>
    <property type="project" value="InterPro"/>
</dbReference>
<feature type="domain" description="THUMP-like" evidence="1">
    <location>
        <begin position="325"/>
        <end position="395"/>
    </location>
</feature>
<keyword evidence="4" id="KW-1185">Reference proteome</keyword>
<dbReference type="CDD" id="cd02440">
    <property type="entry name" value="AdoMet_MTases"/>
    <property type="match status" value="1"/>
</dbReference>
<dbReference type="PANTHER" id="PTHR14741">
    <property type="entry name" value="S-ADENOSYLMETHIONINE-DEPENDENT METHYLTRANSFERASE RELATED"/>
    <property type="match status" value="1"/>
</dbReference>
<name>A0A7G7G3V8_9BACT</name>
<accession>A0A7G7G3V8</accession>
<dbReference type="Pfam" id="PF09445">
    <property type="entry name" value="Methyltransf_15"/>
    <property type="match status" value="1"/>
</dbReference>
<evidence type="ECO:0000313" key="4">
    <source>
        <dbReference type="Proteomes" id="UP000515237"/>
    </source>
</evidence>
<dbReference type="InterPro" id="IPR019012">
    <property type="entry name" value="RNA_cap_Gua-N2-MeTrfase"/>
</dbReference>
<organism evidence="3 4">
    <name type="scientific">Adhaeribacter swui</name>
    <dbReference type="NCBI Taxonomy" id="2086471"/>
    <lineage>
        <taxon>Bacteria</taxon>
        <taxon>Pseudomonadati</taxon>
        <taxon>Bacteroidota</taxon>
        <taxon>Cytophagia</taxon>
        <taxon>Cytophagales</taxon>
        <taxon>Hymenobacteraceae</taxon>
        <taxon>Adhaeribacter</taxon>
    </lineage>
</organism>
<sequence length="400" mass="44803">MPDLQPLSSTEQDFVQEHAQADPAKLLLQQHRYKGLDVPRLVHYIQARQKVKSKLPLWYQNLQIIYPPFLSLEQSSSELTAQYKAGLVSGNLLIDLTGGFGIDSFYFAQHFEQVHYVEQNAELTAIAAYNATVLGATNIQFQAGSAADFLKNFNSKADCIYLDPARRGNANQKLHFLTDCEPDVLQLLPLLFRKADQILLKTSPMLDIEQARQQLGQVSTITVVAVDNECKEVLYLLQADVPAEPEYVAVNLRATQAEIAFKFKKSEEEAAAITYSEPQAFIYEPNTAILKAGGFKSVAQQYRVNKLHRNSHLYTSETLVTDFPGRAFSCRAICKYQKKDILPYLPSKKANITARNFPEPVAAIRKKLGLQEGGDQYLFATTDMHQKPIILVCEKAAAGK</sequence>
<dbReference type="EMBL" id="CP055156">
    <property type="protein sequence ID" value="QNF31842.1"/>
    <property type="molecule type" value="Genomic_DNA"/>
</dbReference>
<dbReference type="Gene3D" id="3.40.50.150">
    <property type="entry name" value="Vaccinia Virus protein VP39"/>
    <property type="match status" value="1"/>
</dbReference>
<dbReference type="Gene3D" id="1.10.10.1110">
    <property type="entry name" value="Methyltransferase PG1098, N-terminal domain"/>
    <property type="match status" value="1"/>
</dbReference>
<gene>
    <name evidence="3" type="ORF">HUW51_03570</name>
</gene>
<dbReference type="RefSeq" id="WP_185272625.1">
    <property type="nucleotide sequence ID" value="NZ_CP055156.1"/>
</dbReference>
<dbReference type="InterPro" id="IPR054168">
    <property type="entry name" value="PG_1098_Fer"/>
</dbReference>
<protein>
    <submittedName>
        <fullName evidence="3">Uncharacterized protein</fullName>
    </submittedName>
</protein>
<reference evidence="3 4" key="1">
    <citation type="journal article" date="2018" name="Int. J. Syst. Evol. Microbiol.">
        <title>Adhaeribacter swui sp. nov., isolated from wet mud.</title>
        <authorList>
            <person name="Kim D.U."/>
            <person name="Kim K.W."/>
            <person name="Kang M.S."/>
            <person name="Kim J.Y."/>
            <person name="Jang J.H."/>
            <person name="Kim M.K."/>
        </authorList>
    </citation>
    <scope>NUCLEOTIDE SEQUENCE [LARGE SCALE GENOMIC DNA]</scope>
    <source>
        <strain evidence="3 4">KCTC 52873</strain>
    </source>
</reference>
<dbReference type="InterPro" id="IPR041497">
    <property type="entry name" value="Thump-like"/>
</dbReference>
<proteinExistence type="predicted"/>
<evidence type="ECO:0000259" key="2">
    <source>
        <dbReference type="Pfam" id="PF22013"/>
    </source>
</evidence>
<feature type="domain" description="PG-1098 ferredoxin-like" evidence="2">
    <location>
        <begin position="281"/>
        <end position="324"/>
    </location>
</feature>
<evidence type="ECO:0000313" key="3">
    <source>
        <dbReference type="EMBL" id="QNF31842.1"/>
    </source>
</evidence>
<dbReference type="Pfam" id="PF18096">
    <property type="entry name" value="Thump_like"/>
    <property type="match status" value="1"/>
</dbReference>